<evidence type="ECO:0000313" key="3">
    <source>
        <dbReference type="EMBL" id="KAK1739827.1"/>
    </source>
</evidence>
<evidence type="ECO:0000313" key="4">
    <source>
        <dbReference type="Proteomes" id="UP001224775"/>
    </source>
</evidence>
<feature type="domain" description="SAP" evidence="2">
    <location>
        <begin position="69"/>
        <end position="103"/>
    </location>
</feature>
<dbReference type="Pfam" id="PF02037">
    <property type="entry name" value="SAP"/>
    <property type="match status" value="1"/>
</dbReference>
<name>A0AAD9DA67_9STRA</name>
<gene>
    <name evidence="3" type="ORF">QTG54_009586</name>
</gene>
<dbReference type="InterPro" id="IPR036361">
    <property type="entry name" value="SAP_dom_sf"/>
</dbReference>
<dbReference type="InterPro" id="IPR003034">
    <property type="entry name" value="SAP_dom"/>
</dbReference>
<dbReference type="EMBL" id="JATAAI010000017">
    <property type="protein sequence ID" value="KAK1739827.1"/>
    <property type="molecule type" value="Genomic_DNA"/>
</dbReference>
<feature type="compositionally biased region" description="Polar residues" evidence="1">
    <location>
        <begin position="338"/>
        <end position="348"/>
    </location>
</feature>
<comment type="caution">
    <text evidence="3">The sequence shown here is derived from an EMBL/GenBank/DDBJ whole genome shotgun (WGS) entry which is preliminary data.</text>
</comment>
<dbReference type="SMART" id="SM00513">
    <property type="entry name" value="SAP"/>
    <property type="match status" value="1"/>
</dbReference>
<protein>
    <recommendedName>
        <fullName evidence="2">SAP domain-containing protein</fullName>
    </recommendedName>
</protein>
<reference evidence="3" key="1">
    <citation type="submission" date="2023-06" db="EMBL/GenBank/DDBJ databases">
        <title>Survivors Of The Sea: Transcriptome response of Skeletonema marinoi to long-term dormancy.</title>
        <authorList>
            <person name="Pinder M.I.M."/>
            <person name="Kourtchenko O."/>
            <person name="Robertson E.K."/>
            <person name="Larsson T."/>
            <person name="Maumus F."/>
            <person name="Osuna-Cruz C.M."/>
            <person name="Vancaester E."/>
            <person name="Stenow R."/>
            <person name="Vandepoele K."/>
            <person name="Ploug H."/>
            <person name="Bruchert V."/>
            <person name="Godhe A."/>
            <person name="Topel M."/>
        </authorList>
    </citation>
    <scope>NUCLEOTIDE SEQUENCE</scope>
    <source>
        <strain evidence="3">R05AC</strain>
    </source>
</reference>
<dbReference type="PROSITE" id="PS50800">
    <property type="entry name" value="SAP"/>
    <property type="match status" value="1"/>
</dbReference>
<proteinExistence type="predicted"/>
<dbReference type="Proteomes" id="UP001224775">
    <property type="component" value="Unassembled WGS sequence"/>
</dbReference>
<feature type="region of interest" description="Disordered" evidence="1">
    <location>
        <begin position="30"/>
        <end position="63"/>
    </location>
</feature>
<evidence type="ECO:0000256" key="1">
    <source>
        <dbReference type="SAM" id="MobiDB-lite"/>
    </source>
</evidence>
<keyword evidence="4" id="KW-1185">Reference proteome</keyword>
<feature type="compositionally biased region" description="Polar residues" evidence="1">
    <location>
        <begin position="302"/>
        <end position="326"/>
    </location>
</feature>
<dbReference type="AlphaFoldDB" id="A0AAD9DA67"/>
<accession>A0AAD9DA67</accession>
<organism evidence="3 4">
    <name type="scientific">Skeletonema marinoi</name>
    <dbReference type="NCBI Taxonomy" id="267567"/>
    <lineage>
        <taxon>Eukaryota</taxon>
        <taxon>Sar</taxon>
        <taxon>Stramenopiles</taxon>
        <taxon>Ochrophyta</taxon>
        <taxon>Bacillariophyta</taxon>
        <taxon>Coscinodiscophyceae</taxon>
        <taxon>Thalassiosirophycidae</taxon>
        <taxon>Thalassiosirales</taxon>
        <taxon>Skeletonemataceae</taxon>
        <taxon>Skeletonema</taxon>
        <taxon>Skeletonema marinoi-dohrnii complex</taxon>
    </lineage>
</organism>
<feature type="region of interest" description="Disordered" evidence="1">
    <location>
        <begin position="299"/>
        <end position="390"/>
    </location>
</feature>
<evidence type="ECO:0000259" key="2">
    <source>
        <dbReference type="PROSITE" id="PS50800"/>
    </source>
</evidence>
<dbReference type="SUPFAM" id="SSF68906">
    <property type="entry name" value="SAP domain"/>
    <property type="match status" value="1"/>
</dbReference>
<sequence length="390" mass="43756">MFAIAAAAASPSLADDQLHAVHVGEATAAAAAARSTQSAHTSNNQGQRAPSEVDDAEDNDGNQWTEESLKELKNKELQAILVGLGLRKTGNKKDLIDRILGREVVVDKRKKKIKWRNSKARAMLVRMLMDKDSNAHTMTWQQLHSSHEWFQEYDAKSFQRYVSELKKANPKKIAVVTEDNKIINAELQRFPRPDKTLRGEPFWDTHPSKRLLRQDVKLGKHLEMKPKTLHQTRLEYQAFSLKTFRQHVYQEKRHQKELPMRVDLITPLPTNVNVPKQSSSLEKMMGFIGLSSAKKSAAEGSEYQSPAPSSTSVKGTSKQKSWSNPRHLSGAFDVEAMSTASTVQTSGSKKNPPPPEKKRRNMSIQASTPPPPRRSTRNKKNKGGRVGSNK</sequence>
<feature type="compositionally biased region" description="Low complexity" evidence="1">
    <location>
        <begin position="30"/>
        <end position="42"/>
    </location>
</feature>
<feature type="compositionally biased region" description="Basic residues" evidence="1">
    <location>
        <begin position="374"/>
        <end position="383"/>
    </location>
</feature>